<dbReference type="EMBL" id="MDEO01000036">
    <property type="protein sequence ID" value="OCX13135.1"/>
    <property type="molecule type" value="Genomic_DNA"/>
</dbReference>
<sequence length="79" mass="8452">MPEQKLKLAEGRTVAMEDGRAWPAEGATVEVTLYIRRRLADGDLVAAEDEVPAKPAGAEPLDPPEDPDNSGRKARNGGK</sequence>
<dbReference type="Proteomes" id="UP000094412">
    <property type="component" value="Unassembled WGS sequence"/>
</dbReference>
<reference evidence="2 3" key="1">
    <citation type="submission" date="2016-08" db="EMBL/GenBank/DDBJ databases">
        <title>Whole genome sequence of Mesorhizobium sp. strain UASWS1009 isolated from industrial sewage.</title>
        <authorList>
            <person name="Crovadore J."/>
            <person name="Calmin G."/>
            <person name="Chablais R."/>
            <person name="Cochard B."/>
            <person name="Lefort F."/>
        </authorList>
    </citation>
    <scope>NUCLEOTIDE SEQUENCE [LARGE SCALE GENOMIC DNA]</scope>
    <source>
        <strain evidence="2 3">UASWS1009</strain>
    </source>
</reference>
<proteinExistence type="predicted"/>
<accession>A0A1C2DEN2</accession>
<keyword evidence="3" id="KW-1185">Reference proteome</keyword>
<evidence type="ECO:0008006" key="4">
    <source>
        <dbReference type="Google" id="ProtNLM"/>
    </source>
</evidence>
<dbReference type="AlphaFoldDB" id="A0A1C2DEN2"/>
<gene>
    <name evidence="2" type="ORF">QV13_26770</name>
</gene>
<protein>
    <recommendedName>
        <fullName evidence="4">DUF2635 domain-containing protein</fullName>
    </recommendedName>
</protein>
<evidence type="ECO:0000313" key="2">
    <source>
        <dbReference type="EMBL" id="OCX13135.1"/>
    </source>
</evidence>
<dbReference type="STRING" id="1566387.QV13_26770"/>
<name>A0A1C2DEN2_9HYPH</name>
<evidence type="ECO:0000313" key="3">
    <source>
        <dbReference type="Proteomes" id="UP000094412"/>
    </source>
</evidence>
<dbReference type="InterPro" id="IPR024400">
    <property type="entry name" value="DUF2635"/>
</dbReference>
<dbReference type="RefSeq" id="WP_024923240.1">
    <property type="nucleotide sequence ID" value="NZ_MDEO01000036.1"/>
</dbReference>
<comment type="caution">
    <text evidence="2">The sequence shown here is derived from an EMBL/GenBank/DDBJ whole genome shotgun (WGS) entry which is preliminary data.</text>
</comment>
<feature type="region of interest" description="Disordered" evidence="1">
    <location>
        <begin position="46"/>
        <end position="79"/>
    </location>
</feature>
<organism evidence="2 3">
    <name type="scientific">Mesorhizobium hungaricum</name>
    <dbReference type="NCBI Taxonomy" id="1566387"/>
    <lineage>
        <taxon>Bacteria</taxon>
        <taxon>Pseudomonadati</taxon>
        <taxon>Pseudomonadota</taxon>
        <taxon>Alphaproteobacteria</taxon>
        <taxon>Hyphomicrobiales</taxon>
        <taxon>Phyllobacteriaceae</taxon>
        <taxon>Mesorhizobium</taxon>
    </lineage>
</organism>
<evidence type="ECO:0000256" key="1">
    <source>
        <dbReference type="SAM" id="MobiDB-lite"/>
    </source>
</evidence>
<dbReference type="Pfam" id="PF10948">
    <property type="entry name" value="DUF2635"/>
    <property type="match status" value="1"/>
</dbReference>